<organism evidence="1 2">
    <name type="scientific">Zalaria obscura</name>
    <dbReference type="NCBI Taxonomy" id="2024903"/>
    <lineage>
        <taxon>Eukaryota</taxon>
        <taxon>Fungi</taxon>
        <taxon>Dikarya</taxon>
        <taxon>Ascomycota</taxon>
        <taxon>Pezizomycotina</taxon>
        <taxon>Dothideomycetes</taxon>
        <taxon>Dothideomycetidae</taxon>
        <taxon>Dothideales</taxon>
        <taxon>Zalariaceae</taxon>
        <taxon>Zalaria</taxon>
    </lineage>
</organism>
<accession>A0ACC3SCM9</accession>
<evidence type="ECO:0000313" key="1">
    <source>
        <dbReference type="EMBL" id="KAK8202023.1"/>
    </source>
</evidence>
<proteinExistence type="predicted"/>
<evidence type="ECO:0000313" key="2">
    <source>
        <dbReference type="Proteomes" id="UP001320706"/>
    </source>
</evidence>
<comment type="caution">
    <text evidence="1">The sequence shown here is derived from an EMBL/GenBank/DDBJ whole genome shotgun (WGS) entry which is preliminary data.</text>
</comment>
<keyword evidence="2" id="KW-1185">Reference proteome</keyword>
<protein>
    <submittedName>
        <fullName evidence="1">Uncharacterized protein</fullName>
    </submittedName>
</protein>
<gene>
    <name evidence="1" type="ORF">M8818_005548</name>
</gene>
<sequence length="392" mass="43354">MPARASKRLKTSPSIASTTMDTPSKHATHTSWAESRGNQISGVVPASLPGRGIGLVATRRIKSGQRIIFVPAKAMLQPDIALLKKLNLHNASPQAQLTASLMAREGEKDEVYEMARSVWPTWQDFEACMLCSDGPDLNSNAYDGVIPPSVKSPLDRLLKDLRRDVDDISTAFSAADLKADKQTLLYHWTIANTRSFHWKPAGKKQGSMVVCPFLDYTNHCPSGQGEGEEIYATYGAHPNDKLLVHYGFVLPSSSDRPNNDDEVRLDHVVLPRLSQAQQDALRDVGYLGGYGLIPATNEVCYKTQVAVRSVLLTSNEWEYYIGSGEDLADSKDEEVKRWLIPALEEYLEEAEHAVAKCQDRKQNAEGATKAKLGLLEMRWVQIQDALKGYLGS</sequence>
<reference evidence="1" key="1">
    <citation type="submission" date="2024-02" db="EMBL/GenBank/DDBJ databases">
        <title>Metagenome Assembled Genome of Zalaria obscura JY119.</title>
        <authorList>
            <person name="Vighnesh L."/>
            <person name="Jagadeeshwari U."/>
            <person name="Venkata Ramana C."/>
            <person name="Sasikala C."/>
        </authorList>
    </citation>
    <scope>NUCLEOTIDE SEQUENCE</scope>
    <source>
        <strain evidence="1">JY119</strain>
    </source>
</reference>
<dbReference type="EMBL" id="JAMKPW020000033">
    <property type="protein sequence ID" value="KAK8202023.1"/>
    <property type="molecule type" value="Genomic_DNA"/>
</dbReference>
<name>A0ACC3SCM9_9PEZI</name>
<dbReference type="Proteomes" id="UP001320706">
    <property type="component" value="Unassembled WGS sequence"/>
</dbReference>